<evidence type="ECO:0000313" key="2">
    <source>
        <dbReference type="EMBL" id="GGH03365.1"/>
    </source>
</evidence>
<sequence>MKTIVFRLTLLFQLLAPFSFAQRNAGLKALLNKNSEFIFPQTPDKVSTALGVKTVFYEDANDQPYAKWVTKSGMELYSPLGEDKNINEIFFVIPEDIVVEVEDLPFNLVMNRTTSKQSAIKFRREKIRRENLGEDTMFPKGTKLSFKKGKRIITLMFDSKSLLKSLSITTDFIDASVN</sequence>
<reference evidence="2" key="4">
    <citation type="submission" date="2024-05" db="EMBL/GenBank/DDBJ databases">
        <authorList>
            <person name="Sun Q."/>
            <person name="Zhou Y."/>
        </authorList>
    </citation>
    <scope>NUCLEOTIDE SEQUENCE</scope>
    <source>
        <strain evidence="2">CGMCC 1.15287</strain>
    </source>
</reference>
<comment type="caution">
    <text evidence="3">The sequence shown here is derived from an EMBL/GenBank/DDBJ whole genome shotgun (WGS) entry which is preliminary data.</text>
</comment>
<organism evidence="3 4">
    <name type="scientific">Pedobacter zeae</name>
    <dbReference type="NCBI Taxonomy" id="1737356"/>
    <lineage>
        <taxon>Bacteria</taxon>
        <taxon>Pseudomonadati</taxon>
        <taxon>Bacteroidota</taxon>
        <taxon>Sphingobacteriia</taxon>
        <taxon>Sphingobacteriales</taxon>
        <taxon>Sphingobacteriaceae</taxon>
        <taxon>Pedobacter</taxon>
    </lineage>
</organism>
<evidence type="ECO:0000256" key="1">
    <source>
        <dbReference type="SAM" id="SignalP"/>
    </source>
</evidence>
<dbReference type="Proteomes" id="UP000642938">
    <property type="component" value="Unassembled WGS sequence"/>
</dbReference>
<keyword evidence="5" id="KW-1185">Reference proteome</keyword>
<proteinExistence type="predicted"/>
<accession>A0A7W6K7R4</accession>
<name>A0A7W6K7R4_9SPHI</name>
<evidence type="ECO:0000313" key="4">
    <source>
        <dbReference type="Proteomes" id="UP000532273"/>
    </source>
</evidence>
<evidence type="ECO:0000313" key="3">
    <source>
        <dbReference type="EMBL" id="MBB4106724.1"/>
    </source>
</evidence>
<dbReference type="RefSeq" id="WP_183759961.1">
    <property type="nucleotide sequence ID" value="NZ_BMHZ01000002.1"/>
</dbReference>
<dbReference type="AlphaFoldDB" id="A0A7W6K7R4"/>
<protein>
    <submittedName>
        <fullName evidence="3">Uncharacterized protein</fullName>
    </submittedName>
</protein>
<reference evidence="2" key="1">
    <citation type="journal article" date="2014" name="Int. J. Syst. Evol. Microbiol.">
        <title>Complete genome of a new Firmicutes species belonging to the dominant human colonic microbiota ('Ruminococcus bicirculans') reveals two chromosomes and a selective capacity to utilize plant glucans.</title>
        <authorList>
            <consortium name="NISC Comparative Sequencing Program"/>
            <person name="Wegmann U."/>
            <person name="Louis P."/>
            <person name="Goesmann A."/>
            <person name="Henrissat B."/>
            <person name="Duncan S.H."/>
            <person name="Flint H.J."/>
        </authorList>
    </citation>
    <scope>NUCLEOTIDE SEQUENCE</scope>
    <source>
        <strain evidence="2">CGMCC 1.15287</strain>
    </source>
</reference>
<evidence type="ECO:0000313" key="5">
    <source>
        <dbReference type="Proteomes" id="UP000642938"/>
    </source>
</evidence>
<dbReference type="EMBL" id="JACIEF010000001">
    <property type="protein sequence ID" value="MBB4106724.1"/>
    <property type="molecule type" value="Genomic_DNA"/>
</dbReference>
<reference evidence="5" key="2">
    <citation type="journal article" date="2019" name="Int. J. Syst. Evol. Microbiol.">
        <title>The Global Catalogue of Microorganisms (GCM) 10K type strain sequencing project: providing services to taxonomists for standard genome sequencing and annotation.</title>
        <authorList>
            <consortium name="The Broad Institute Genomics Platform"/>
            <consortium name="The Broad Institute Genome Sequencing Center for Infectious Disease"/>
            <person name="Wu L."/>
            <person name="Ma J."/>
        </authorList>
    </citation>
    <scope>NUCLEOTIDE SEQUENCE [LARGE SCALE GENOMIC DNA]</scope>
    <source>
        <strain evidence="5">CGMCC 1.15287</strain>
    </source>
</reference>
<keyword evidence="1" id="KW-0732">Signal</keyword>
<dbReference type="EMBL" id="BMHZ01000002">
    <property type="protein sequence ID" value="GGH03365.1"/>
    <property type="molecule type" value="Genomic_DNA"/>
</dbReference>
<reference evidence="3 4" key="3">
    <citation type="submission" date="2020-08" db="EMBL/GenBank/DDBJ databases">
        <title>Genomic Encyclopedia of Type Strains, Phase IV (KMG-IV): sequencing the most valuable type-strain genomes for metagenomic binning, comparative biology and taxonomic classification.</title>
        <authorList>
            <person name="Goeker M."/>
        </authorList>
    </citation>
    <scope>NUCLEOTIDE SEQUENCE [LARGE SCALE GENOMIC DNA]</scope>
    <source>
        <strain evidence="3 4">DSM 100774</strain>
    </source>
</reference>
<gene>
    <name evidence="2" type="ORF">GCM10007422_18370</name>
    <name evidence="3" type="ORF">GGQ60_000684</name>
</gene>
<feature type="chain" id="PRO_5031138378" evidence="1">
    <location>
        <begin position="22"/>
        <end position="178"/>
    </location>
</feature>
<feature type="signal peptide" evidence="1">
    <location>
        <begin position="1"/>
        <end position="21"/>
    </location>
</feature>
<dbReference type="Proteomes" id="UP000532273">
    <property type="component" value="Unassembled WGS sequence"/>
</dbReference>